<dbReference type="EMBL" id="BT124114">
    <property type="protein sequence ID" value="ADE77388.1"/>
    <property type="molecule type" value="mRNA"/>
</dbReference>
<name>D5ACW9_PICSI</name>
<accession>D5ACW9</accession>
<proteinExistence type="evidence at transcript level"/>
<protein>
    <submittedName>
        <fullName evidence="1">Uncharacterized protein</fullName>
    </submittedName>
</protein>
<organism evidence="1">
    <name type="scientific">Picea sitchensis</name>
    <name type="common">Sitka spruce</name>
    <name type="synonym">Pinus sitchensis</name>
    <dbReference type="NCBI Taxonomy" id="3332"/>
    <lineage>
        <taxon>Eukaryota</taxon>
        <taxon>Viridiplantae</taxon>
        <taxon>Streptophyta</taxon>
        <taxon>Embryophyta</taxon>
        <taxon>Tracheophyta</taxon>
        <taxon>Spermatophyta</taxon>
        <taxon>Pinopsida</taxon>
        <taxon>Pinidae</taxon>
        <taxon>Conifers I</taxon>
        <taxon>Pinales</taxon>
        <taxon>Pinaceae</taxon>
        <taxon>Picea</taxon>
    </lineage>
</organism>
<sequence length="75" mass="9025">MDKLTGATTTVRFRWFLLKIHRLYKVLSVSIKWPNRRYPACYIPQSTRGCYLTVLWRAGRFLVWRFGFFSFSTVI</sequence>
<dbReference type="AlphaFoldDB" id="D5ACW9"/>
<evidence type="ECO:0000313" key="1">
    <source>
        <dbReference type="EMBL" id="ADE77388.1"/>
    </source>
</evidence>
<reference evidence="1" key="1">
    <citation type="submission" date="2010-04" db="EMBL/GenBank/DDBJ databases">
        <authorList>
            <person name="Reid K.E."/>
            <person name="Liao N."/>
            <person name="Chan S."/>
            <person name="Docking R."/>
            <person name="Taylor G."/>
            <person name="Moore R."/>
            <person name="Mayo M."/>
            <person name="Munro S."/>
            <person name="King J."/>
            <person name="Yanchuk A."/>
            <person name="Holt R."/>
            <person name="Jones S."/>
            <person name="Marra M."/>
            <person name="Ritland C.E."/>
            <person name="Ritland K."/>
            <person name="Bohlmann J."/>
        </authorList>
    </citation>
    <scope>NUCLEOTIDE SEQUENCE</scope>
    <source>
        <tissue evidence="1">Bud</tissue>
    </source>
</reference>